<evidence type="ECO:0000313" key="9">
    <source>
        <dbReference type="Proteomes" id="UP000184164"/>
    </source>
</evidence>
<dbReference type="CDD" id="cd09000">
    <property type="entry name" value="GH43_SXA-like"/>
    <property type="match status" value="1"/>
</dbReference>
<gene>
    <name evidence="8" type="ORF">SAMN05444274_101586</name>
</gene>
<dbReference type="GO" id="GO:0004553">
    <property type="term" value="F:hydrolase activity, hydrolyzing O-glycosyl compounds"/>
    <property type="evidence" value="ECO:0007669"/>
    <property type="project" value="InterPro"/>
</dbReference>
<sequence>MKITNPILKGFNPDPAIIRVEDDYYIATSTFEWFPGFQIHHSKDLKNWKLINHVLTRSSQLDMKGAPDSCGVWAPCLTFDNGTFYAIFTNVKSFDGVWKDTPNFMVTTDDIQKGEWSEPIYLNSSGFDASLFHDDDGRKWFLNMIVDHRGGKFFGGVYLQEYDSEQNKLVGPIKNIFPGTELGCTEAPHIYKRNGWYYLMTAEGGTEYGHAVTLCRSKNIWGPYELHPTNPVITARNNPDLPLQKSGHASIVKTQTGDWYAAFLVGRPLKKHGRCTLGRETAIAPVEWREDGWLYHKGDNNEPQLEVEVEGLPESPWQPEPVRDDFDSEKLNVNFSSLRVPVNENWATLKERPGFLRLYGRESLQSIHEQSLVARRIQAFNVEAATCFEFSPDTFQQMAGLVFYYNTMHMHYAHVSYNEETDTKYLQIISADNGAFSEPLESIVEIIGDRVYLKGNMNREDLQFYYSLDDENWEKLGPVLDASILSDDYVRDNGLHYRAAFTGSFVGICCQDLSGRKKHADFDWFEYKEL</sequence>
<dbReference type="InterPro" id="IPR023296">
    <property type="entry name" value="Glyco_hydro_beta-prop_sf"/>
</dbReference>
<proteinExistence type="inferred from homology"/>
<dbReference type="Gene3D" id="2.115.10.20">
    <property type="entry name" value="Glycosyl hydrolase domain, family 43"/>
    <property type="match status" value="1"/>
</dbReference>
<feature type="active site" description="Proton acceptor" evidence="4">
    <location>
        <position position="14"/>
    </location>
</feature>
<dbReference type="STRING" id="1484053.SAMN05444274_101586"/>
<evidence type="ECO:0000256" key="5">
    <source>
        <dbReference type="PIRSR" id="PIRSR606710-2"/>
    </source>
</evidence>
<evidence type="ECO:0000256" key="4">
    <source>
        <dbReference type="PIRSR" id="PIRSR606710-1"/>
    </source>
</evidence>
<keyword evidence="3 6" id="KW-0326">Glycosidase</keyword>
<organism evidence="8 9">
    <name type="scientific">Mariniphaga anaerophila</name>
    <dbReference type="NCBI Taxonomy" id="1484053"/>
    <lineage>
        <taxon>Bacteria</taxon>
        <taxon>Pseudomonadati</taxon>
        <taxon>Bacteroidota</taxon>
        <taxon>Bacteroidia</taxon>
        <taxon>Marinilabiliales</taxon>
        <taxon>Prolixibacteraceae</taxon>
        <taxon>Mariniphaga</taxon>
    </lineage>
</organism>
<evidence type="ECO:0000256" key="6">
    <source>
        <dbReference type="RuleBase" id="RU361187"/>
    </source>
</evidence>
<dbReference type="EMBL" id="FQUM01000001">
    <property type="protein sequence ID" value="SHE52200.1"/>
    <property type="molecule type" value="Genomic_DNA"/>
</dbReference>
<dbReference type="OrthoDB" id="9801455at2"/>
<dbReference type="Pfam" id="PF17851">
    <property type="entry name" value="GH43_C2"/>
    <property type="match status" value="1"/>
</dbReference>
<evidence type="ECO:0000256" key="1">
    <source>
        <dbReference type="ARBA" id="ARBA00009865"/>
    </source>
</evidence>
<dbReference type="Pfam" id="PF04616">
    <property type="entry name" value="Glyco_hydro_43"/>
    <property type="match status" value="1"/>
</dbReference>
<dbReference type="InterPro" id="IPR041542">
    <property type="entry name" value="GH43_C2"/>
</dbReference>
<dbReference type="SUPFAM" id="SSF75005">
    <property type="entry name" value="Arabinanase/levansucrase/invertase"/>
    <property type="match status" value="1"/>
</dbReference>
<dbReference type="PANTHER" id="PTHR42812">
    <property type="entry name" value="BETA-XYLOSIDASE"/>
    <property type="match status" value="1"/>
</dbReference>
<dbReference type="InterPro" id="IPR013320">
    <property type="entry name" value="ConA-like_dom_sf"/>
</dbReference>
<dbReference type="AlphaFoldDB" id="A0A1M4U6F2"/>
<keyword evidence="2 6" id="KW-0378">Hydrolase</keyword>
<keyword evidence="9" id="KW-1185">Reference proteome</keyword>
<evidence type="ECO:0000259" key="7">
    <source>
        <dbReference type="Pfam" id="PF17851"/>
    </source>
</evidence>
<feature type="domain" description="Beta-xylosidase C-terminal Concanavalin A-like" evidence="7">
    <location>
        <begin position="323"/>
        <end position="528"/>
    </location>
</feature>
<evidence type="ECO:0000313" key="8">
    <source>
        <dbReference type="EMBL" id="SHE52200.1"/>
    </source>
</evidence>
<feature type="active site" description="Proton donor" evidence="4">
    <location>
        <position position="186"/>
    </location>
</feature>
<dbReference type="GO" id="GO:0005975">
    <property type="term" value="P:carbohydrate metabolic process"/>
    <property type="evidence" value="ECO:0007669"/>
    <property type="project" value="InterPro"/>
</dbReference>
<protein>
    <submittedName>
        <fullName evidence="8">Xylan 1,4-beta-xylosidase</fullName>
    </submittedName>
</protein>
<dbReference type="PANTHER" id="PTHR42812:SF12">
    <property type="entry name" value="BETA-XYLOSIDASE-RELATED"/>
    <property type="match status" value="1"/>
</dbReference>
<evidence type="ECO:0000256" key="2">
    <source>
        <dbReference type="ARBA" id="ARBA00022801"/>
    </source>
</evidence>
<name>A0A1M4U6F2_9BACT</name>
<dbReference type="Proteomes" id="UP000184164">
    <property type="component" value="Unassembled WGS sequence"/>
</dbReference>
<accession>A0A1M4U6F2</accession>
<dbReference type="SUPFAM" id="SSF49899">
    <property type="entry name" value="Concanavalin A-like lectins/glucanases"/>
    <property type="match status" value="1"/>
</dbReference>
<evidence type="ECO:0000256" key="3">
    <source>
        <dbReference type="ARBA" id="ARBA00023295"/>
    </source>
</evidence>
<dbReference type="RefSeq" id="WP_072998706.1">
    <property type="nucleotide sequence ID" value="NZ_FQUM01000001.1"/>
</dbReference>
<dbReference type="InterPro" id="IPR051795">
    <property type="entry name" value="Glycosyl_Hydrlase_43"/>
</dbReference>
<comment type="similarity">
    <text evidence="1 6">Belongs to the glycosyl hydrolase 43 family.</text>
</comment>
<reference evidence="8 9" key="1">
    <citation type="submission" date="2016-11" db="EMBL/GenBank/DDBJ databases">
        <authorList>
            <person name="Jaros S."/>
            <person name="Januszkiewicz K."/>
            <person name="Wedrychowicz H."/>
        </authorList>
    </citation>
    <scope>NUCLEOTIDE SEQUENCE [LARGE SCALE GENOMIC DNA]</scope>
    <source>
        <strain evidence="8 9">DSM 26910</strain>
    </source>
</reference>
<feature type="site" description="Important for catalytic activity, responsible for pKa modulation of the active site Glu and correct orientation of both the proton donor and substrate" evidence="5">
    <location>
        <position position="128"/>
    </location>
</feature>
<dbReference type="Gene3D" id="2.60.120.200">
    <property type="match status" value="1"/>
</dbReference>
<dbReference type="InterPro" id="IPR006710">
    <property type="entry name" value="Glyco_hydro_43"/>
</dbReference>